<dbReference type="OrthoDB" id="3337592at2"/>
<dbReference type="RefSeq" id="WP_146916150.1">
    <property type="nucleotide sequence ID" value="NZ_CP042430.1"/>
</dbReference>
<dbReference type="KEGG" id="bsol:FSW04_03110"/>
<evidence type="ECO:0000313" key="1">
    <source>
        <dbReference type="EMBL" id="QEC46670.1"/>
    </source>
</evidence>
<organism evidence="1 2">
    <name type="scientific">Baekduia soli</name>
    <dbReference type="NCBI Taxonomy" id="496014"/>
    <lineage>
        <taxon>Bacteria</taxon>
        <taxon>Bacillati</taxon>
        <taxon>Actinomycetota</taxon>
        <taxon>Thermoleophilia</taxon>
        <taxon>Solirubrobacterales</taxon>
        <taxon>Baekduiaceae</taxon>
        <taxon>Baekduia</taxon>
    </lineage>
</organism>
<dbReference type="Gene3D" id="3.40.50.300">
    <property type="entry name" value="P-loop containing nucleotide triphosphate hydrolases"/>
    <property type="match status" value="1"/>
</dbReference>
<protein>
    <recommendedName>
        <fullName evidence="3">Serine kinase</fullName>
    </recommendedName>
</protein>
<accession>A0A5B8U151</accession>
<reference evidence="1 2" key="1">
    <citation type="journal article" date="2018" name="J. Microbiol.">
        <title>Baekduia soli gen. nov., sp. nov., a novel bacterium isolated from the soil of Baekdu Mountain and proposal of a novel family name, Baekduiaceae fam. nov.</title>
        <authorList>
            <person name="An D.S."/>
            <person name="Siddiqi M.Z."/>
            <person name="Kim K.H."/>
            <person name="Yu H.S."/>
            <person name="Im W.T."/>
        </authorList>
    </citation>
    <scope>NUCLEOTIDE SEQUENCE [LARGE SCALE GENOMIC DNA]</scope>
    <source>
        <strain evidence="1 2">BR7-21</strain>
    </source>
</reference>
<evidence type="ECO:0000313" key="2">
    <source>
        <dbReference type="Proteomes" id="UP000321805"/>
    </source>
</evidence>
<dbReference type="EMBL" id="CP042430">
    <property type="protein sequence ID" value="QEC46670.1"/>
    <property type="molecule type" value="Genomic_DNA"/>
</dbReference>
<gene>
    <name evidence="1" type="ORF">FSW04_03110</name>
</gene>
<proteinExistence type="predicted"/>
<name>A0A5B8U151_9ACTN</name>
<dbReference type="AlphaFoldDB" id="A0A5B8U151"/>
<sequence>MLDSGGVIALDRREATAVYMLPHPVGADALVHPYLVPAAAVAAHWRGDVCFHAGGFVLDGRAWGVLAPKDGGKTTLLAGLAGRGVPVLADDALVLRAADTALAGPRCLDLRKGAAERFAGATPLGMIGDRERWRLALAPAPAETPFAGWVALGWGDGPPRTEPVALAGRLRALTASLTLRTPPRHPQALLDAATPAMVRLTREADWSALEPGLDVLLDALRAAGRQPGGLQQGE</sequence>
<keyword evidence="2" id="KW-1185">Reference proteome</keyword>
<dbReference type="Proteomes" id="UP000321805">
    <property type="component" value="Chromosome"/>
</dbReference>
<evidence type="ECO:0008006" key="3">
    <source>
        <dbReference type="Google" id="ProtNLM"/>
    </source>
</evidence>
<dbReference type="InterPro" id="IPR027417">
    <property type="entry name" value="P-loop_NTPase"/>
</dbReference>